<name>A0A9K3CRN1_9EUKA</name>
<accession>A0A9K3CRN1</accession>
<feature type="region of interest" description="Disordered" evidence="1">
    <location>
        <begin position="49"/>
        <end position="78"/>
    </location>
</feature>
<sequence>MSYPGVSQTQAVAQVTSLQGTVGDAQARVETMLARTKVLQEVTSKRDKEMQSFQTEVSDSIAEMQKRTHTTEAGMSGVQGTINSLERWIEGTADRVTVNADDIAKGERVAERQGKHAARLENDLNTLVVTIEGALEGIKDETLDVVYGVEKALTKRIERSQNPITESRVELIEASVASARDSLARGMAQVAQVEGRVKILETAPAPLPSQTLPPLSQSKGKGKAPQPSAQGPNEPATIIPLSTPTRPPPKVITPSVPTSVSSPRRNVVPKPPALPVFSPGALGQVRARQRARTQREREREIEISTRRQQRYRDNAPPASPTHSSHSRSEGR</sequence>
<feature type="compositionally biased region" description="Low complexity" evidence="1">
    <location>
        <begin position="252"/>
        <end position="268"/>
    </location>
</feature>
<proteinExistence type="predicted"/>
<dbReference type="EMBL" id="BDIP01000290">
    <property type="protein sequence ID" value="GIQ81025.1"/>
    <property type="molecule type" value="Genomic_DNA"/>
</dbReference>
<comment type="caution">
    <text evidence="2">The sequence shown here is derived from an EMBL/GenBank/DDBJ whole genome shotgun (WGS) entry which is preliminary data.</text>
</comment>
<gene>
    <name evidence="2" type="ORF">KIPB_001918</name>
</gene>
<organism evidence="2 3">
    <name type="scientific">Kipferlia bialata</name>
    <dbReference type="NCBI Taxonomy" id="797122"/>
    <lineage>
        <taxon>Eukaryota</taxon>
        <taxon>Metamonada</taxon>
        <taxon>Carpediemonas-like organisms</taxon>
        <taxon>Kipferlia</taxon>
    </lineage>
</organism>
<evidence type="ECO:0000313" key="2">
    <source>
        <dbReference type="EMBL" id="GIQ81025.1"/>
    </source>
</evidence>
<feature type="compositionally biased region" description="Low complexity" evidence="1">
    <location>
        <begin position="204"/>
        <end position="218"/>
    </location>
</feature>
<keyword evidence="3" id="KW-1185">Reference proteome</keyword>
<dbReference type="Proteomes" id="UP000265618">
    <property type="component" value="Unassembled WGS sequence"/>
</dbReference>
<feature type="compositionally biased region" description="Basic and acidic residues" evidence="1">
    <location>
        <begin position="293"/>
        <end position="313"/>
    </location>
</feature>
<evidence type="ECO:0000313" key="3">
    <source>
        <dbReference type="Proteomes" id="UP000265618"/>
    </source>
</evidence>
<feature type="region of interest" description="Disordered" evidence="1">
    <location>
        <begin position="204"/>
        <end position="331"/>
    </location>
</feature>
<protein>
    <submittedName>
        <fullName evidence="2">Uncharacterized protein</fullName>
    </submittedName>
</protein>
<reference evidence="2 3" key="1">
    <citation type="journal article" date="2018" name="PLoS ONE">
        <title>The draft genome of Kipferlia bialata reveals reductive genome evolution in fornicate parasites.</title>
        <authorList>
            <person name="Tanifuji G."/>
            <person name="Takabayashi S."/>
            <person name="Kume K."/>
            <person name="Takagi M."/>
            <person name="Nakayama T."/>
            <person name="Kamikawa R."/>
            <person name="Inagaki Y."/>
            <person name="Hashimoto T."/>
        </authorList>
    </citation>
    <scope>NUCLEOTIDE SEQUENCE [LARGE SCALE GENOMIC DNA]</scope>
    <source>
        <strain evidence="2">NY0173</strain>
    </source>
</reference>
<evidence type="ECO:0000256" key="1">
    <source>
        <dbReference type="SAM" id="MobiDB-lite"/>
    </source>
</evidence>
<dbReference type="AlphaFoldDB" id="A0A9K3CRN1"/>